<feature type="compositionally biased region" description="Low complexity" evidence="1">
    <location>
        <begin position="141"/>
        <end position="150"/>
    </location>
</feature>
<accession>A0A7R7XCU6</accession>
<feature type="region of interest" description="Disordered" evidence="1">
    <location>
        <begin position="43"/>
        <end position="102"/>
    </location>
</feature>
<evidence type="ECO:0000313" key="2">
    <source>
        <dbReference type="EMBL" id="BCS19082.1"/>
    </source>
</evidence>
<dbReference type="PANTHER" id="PTHR37540">
    <property type="entry name" value="TRANSCRIPTION FACTOR (ACR-2), PUTATIVE-RELATED-RELATED"/>
    <property type="match status" value="1"/>
</dbReference>
<feature type="compositionally biased region" description="Polar residues" evidence="1">
    <location>
        <begin position="53"/>
        <end position="65"/>
    </location>
</feature>
<protein>
    <submittedName>
        <fullName evidence="2">Uncharacterized protein</fullName>
    </submittedName>
</protein>
<dbReference type="KEGG" id="apuu:APUU_11910S"/>
<dbReference type="AlphaFoldDB" id="A0A7R7XCU6"/>
<proteinExistence type="predicted"/>
<feature type="region of interest" description="Disordered" evidence="1">
    <location>
        <begin position="115"/>
        <end position="161"/>
    </location>
</feature>
<reference evidence="2" key="2">
    <citation type="submission" date="2021-02" db="EMBL/GenBank/DDBJ databases">
        <title>Aspergillus puulaauensis MK2 genome sequence.</title>
        <authorList>
            <person name="Futagami T."/>
            <person name="Mori K."/>
            <person name="Kadooka C."/>
            <person name="Tanaka T."/>
        </authorList>
    </citation>
    <scope>NUCLEOTIDE SEQUENCE</scope>
    <source>
        <strain evidence="2">MK2</strain>
    </source>
</reference>
<feature type="compositionally biased region" description="Basic residues" evidence="1">
    <location>
        <begin position="69"/>
        <end position="91"/>
    </location>
</feature>
<sequence>MATDRCLSADPIQAETVSAPRAGFSESYLRRSASEDLQNLRLKRHKRNDETSRSQSFYFVDSNSSSREKRAHVMRHHVQEKRKQQRHSHSRHGSERKVNGMFPYLPWEQRQAELPETADGQPLDLVPSRRRVSTPLLSSPDAKSTTSTARSKSDASDSAYVPSPATILDASRKDPFESLPITSPADMELADYWTNKLTYWSGQNKYLKECAFKTAMNHPLTFQAAILSYCARWKAELYGHSNSREIEYHLSNAAKGVEDAVSGRIKIDGDSLAMALAGQALHEDRFGSKEKARGHEEHAIQILRTRPRTSGLAEVFLHYTRYVMMPRPRQTPARWEDGQEWLVTFLRAAEGLMRSHNDEKYLASVPQRRTAFKMESPLFSLLSSGPRPSRVPEDCRVYVVRNVPTQEITRTAALIYITAALWDYQDSPSKTARFLVYLNNLVKRHELDRYPACESFIWHLLEENCDIDLKDPERGWSTGELLKIHKGLRPDLRFQYNETLFSFLMLAEPLRGVDSFEAEIFSTSRVTEVDV</sequence>
<dbReference type="PANTHER" id="PTHR37540:SF10">
    <property type="entry name" value="SIGMA-70 REGION 2 FAMILY PROTEIN"/>
    <property type="match status" value="1"/>
</dbReference>
<dbReference type="RefSeq" id="XP_041551276.1">
    <property type="nucleotide sequence ID" value="XM_041698053.1"/>
</dbReference>
<evidence type="ECO:0000313" key="3">
    <source>
        <dbReference type="Proteomes" id="UP000654913"/>
    </source>
</evidence>
<dbReference type="EMBL" id="AP024443">
    <property type="protein sequence ID" value="BCS19082.1"/>
    <property type="molecule type" value="Genomic_DNA"/>
</dbReference>
<organism evidence="2 3">
    <name type="scientific">Aspergillus puulaauensis</name>
    <dbReference type="NCBI Taxonomy" id="1220207"/>
    <lineage>
        <taxon>Eukaryota</taxon>
        <taxon>Fungi</taxon>
        <taxon>Dikarya</taxon>
        <taxon>Ascomycota</taxon>
        <taxon>Pezizomycotina</taxon>
        <taxon>Eurotiomycetes</taxon>
        <taxon>Eurotiomycetidae</taxon>
        <taxon>Eurotiales</taxon>
        <taxon>Aspergillaceae</taxon>
        <taxon>Aspergillus</taxon>
    </lineage>
</organism>
<name>A0A7R7XCU6_9EURO</name>
<reference evidence="2" key="1">
    <citation type="submission" date="2021-01" db="EMBL/GenBank/DDBJ databases">
        <authorList>
            <consortium name="Aspergillus puulaauensis MK2 genome sequencing consortium"/>
            <person name="Kazuki M."/>
            <person name="Futagami T."/>
        </authorList>
    </citation>
    <scope>NUCLEOTIDE SEQUENCE</scope>
    <source>
        <strain evidence="2">MK2</strain>
    </source>
</reference>
<gene>
    <name evidence="2" type="ORF">APUU_11910S</name>
</gene>
<keyword evidence="3" id="KW-1185">Reference proteome</keyword>
<evidence type="ECO:0000256" key="1">
    <source>
        <dbReference type="SAM" id="MobiDB-lite"/>
    </source>
</evidence>
<dbReference type="Proteomes" id="UP000654913">
    <property type="component" value="Chromosome 1"/>
</dbReference>
<dbReference type="OrthoDB" id="4206571at2759"/>
<dbReference type="GeneID" id="64969087"/>